<reference evidence="5 6" key="1">
    <citation type="journal article" date="2018" name="BMC Genomics">
        <title>Genomic comparison of Trypanosoma conorhini and Trypanosoma rangeli to Trypanosoma cruzi strains of high and low virulence.</title>
        <authorList>
            <person name="Bradwell K.R."/>
            <person name="Koparde V.N."/>
            <person name="Matveyev A.V."/>
            <person name="Serrano M.G."/>
            <person name="Alves J.M."/>
            <person name="Parikh H."/>
            <person name="Huang B."/>
            <person name="Lee V."/>
            <person name="Espinosa-Alvarez O."/>
            <person name="Ortiz P.A."/>
            <person name="Costa-Martins A.G."/>
            <person name="Teixeira M.M."/>
            <person name="Buck G.A."/>
        </authorList>
    </citation>
    <scope>NUCLEOTIDE SEQUENCE [LARGE SCALE GENOMIC DNA]</scope>
    <source>
        <strain evidence="5 6">025E</strain>
    </source>
</reference>
<dbReference type="GO" id="GO:0005886">
    <property type="term" value="C:plasma membrane"/>
    <property type="evidence" value="ECO:0007669"/>
    <property type="project" value="TreeGrafter"/>
</dbReference>
<comment type="similarity">
    <text evidence="1">Belongs to the VAMP-associated protein (VAP) (TC 9.B.17) family.</text>
</comment>
<evidence type="ECO:0000259" key="4">
    <source>
        <dbReference type="PROSITE" id="PS50202"/>
    </source>
</evidence>
<dbReference type="Pfam" id="PF00635">
    <property type="entry name" value="Motile_Sperm"/>
    <property type="match status" value="1"/>
</dbReference>
<dbReference type="EMBL" id="MKKU01001303">
    <property type="protein sequence ID" value="RNE96197.1"/>
    <property type="molecule type" value="Genomic_DNA"/>
</dbReference>
<organism evidence="5 6">
    <name type="scientific">Trypanosoma conorhini</name>
    <dbReference type="NCBI Taxonomy" id="83891"/>
    <lineage>
        <taxon>Eukaryota</taxon>
        <taxon>Discoba</taxon>
        <taxon>Euglenozoa</taxon>
        <taxon>Kinetoplastea</taxon>
        <taxon>Metakinetoplastina</taxon>
        <taxon>Trypanosomatida</taxon>
        <taxon>Trypanosomatidae</taxon>
        <taxon>Trypanosoma</taxon>
    </lineage>
</organism>
<keyword evidence="3" id="KW-1133">Transmembrane helix</keyword>
<dbReference type="PROSITE" id="PS50202">
    <property type="entry name" value="MSP"/>
    <property type="match status" value="1"/>
</dbReference>
<dbReference type="InterPro" id="IPR008962">
    <property type="entry name" value="PapD-like_sf"/>
</dbReference>
<dbReference type="GeneID" id="40323399"/>
<dbReference type="InterPro" id="IPR013783">
    <property type="entry name" value="Ig-like_fold"/>
</dbReference>
<feature type="region of interest" description="Disordered" evidence="2">
    <location>
        <begin position="139"/>
        <end position="179"/>
    </location>
</feature>
<dbReference type="Gene3D" id="2.60.40.10">
    <property type="entry name" value="Immunoglobulins"/>
    <property type="match status" value="1"/>
</dbReference>
<keyword evidence="6" id="KW-1185">Reference proteome</keyword>
<dbReference type="RefSeq" id="XP_029223276.1">
    <property type="nucleotide sequence ID" value="XM_029376595.1"/>
</dbReference>
<dbReference type="AlphaFoldDB" id="A0A422MSN3"/>
<dbReference type="InterPro" id="IPR016763">
    <property type="entry name" value="VAP"/>
</dbReference>
<name>A0A422MSN3_9TRYP</name>
<dbReference type="SUPFAM" id="SSF49354">
    <property type="entry name" value="PapD-like"/>
    <property type="match status" value="1"/>
</dbReference>
<dbReference type="PANTHER" id="PTHR10809:SF132">
    <property type="entry name" value="MSP DOMAIN-CONTAINING PROTEIN"/>
    <property type="match status" value="1"/>
</dbReference>
<dbReference type="Proteomes" id="UP000284403">
    <property type="component" value="Unassembled WGS sequence"/>
</dbReference>
<evidence type="ECO:0000256" key="3">
    <source>
        <dbReference type="SAM" id="Phobius"/>
    </source>
</evidence>
<dbReference type="PANTHER" id="PTHR10809">
    <property type="entry name" value="VESICLE-ASSOCIATED MEMBRANE PROTEIN-ASSOCIATED PROTEIN"/>
    <property type="match status" value="1"/>
</dbReference>
<comment type="caution">
    <text evidence="5">The sequence shown here is derived from an EMBL/GenBank/DDBJ whole genome shotgun (WGS) entry which is preliminary data.</text>
</comment>
<keyword evidence="3" id="KW-0472">Membrane</keyword>
<keyword evidence="3" id="KW-0812">Transmembrane</keyword>
<dbReference type="GO" id="GO:0090158">
    <property type="term" value="P:endoplasmic reticulum membrane organization"/>
    <property type="evidence" value="ECO:0007669"/>
    <property type="project" value="TreeGrafter"/>
</dbReference>
<accession>A0A422MSN3</accession>
<gene>
    <name evidence="5" type="ORF">Tco025E_09788</name>
</gene>
<dbReference type="GO" id="GO:0005789">
    <property type="term" value="C:endoplasmic reticulum membrane"/>
    <property type="evidence" value="ECO:0007669"/>
    <property type="project" value="InterPro"/>
</dbReference>
<evidence type="ECO:0000313" key="5">
    <source>
        <dbReference type="EMBL" id="RNE96197.1"/>
    </source>
</evidence>
<evidence type="ECO:0000256" key="1">
    <source>
        <dbReference type="ARBA" id="ARBA00008932"/>
    </source>
</evidence>
<evidence type="ECO:0000256" key="2">
    <source>
        <dbReference type="SAM" id="MobiDB-lite"/>
    </source>
</evidence>
<dbReference type="OrthoDB" id="264603at2759"/>
<feature type="domain" description="MSP" evidence="4">
    <location>
        <begin position="16"/>
        <end position="142"/>
    </location>
</feature>
<dbReference type="InterPro" id="IPR000535">
    <property type="entry name" value="MSP_dom"/>
</dbReference>
<dbReference type="GO" id="GO:0061817">
    <property type="term" value="P:endoplasmic reticulum-plasma membrane tethering"/>
    <property type="evidence" value="ECO:0007669"/>
    <property type="project" value="TreeGrafter"/>
</dbReference>
<evidence type="ECO:0000313" key="6">
    <source>
        <dbReference type="Proteomes" id="UP000284403"/>
    </source>
</evidence>
<sequence length="238" mass="26138">MTDTNGSNALATTTAALIVSPEKFHIVPYVKEEFVVQLTNVSFETVLFRMLTTNPLRYSVTPTKGVIKPNASIRVTVMLNRSRLEEEEEALGGFDDFRVQYCVIGPNDVIEPSCANVPDIIKARKLVDKNQVHTKKFRCMLDESPKAPNKPSSAERTDTSPLASVPTEGTAISPKPAETLSPLVPAAKTHLRELEVSTLAEKNRRELAQKQNSLKKKILLALLVALAAVLLGTWVMST</sequence>
<feature type="transmembrane region" description="Helical" evidence="3">
    <location>
        <begin position="218"/>
        <end position="236"/>
    </location>
</feature>
<protein>
    <recommendedName>
        <fullName evidence="4">MSP domain-containing protein</fullName>
    </recommendedName>
</protein>
<proteinExistence type="inferred from homology"/>